<proteinExistence type="predicted"/>
<feature type="compositionally biased region" description="Low complexity" evidence="1">
    <location>
        <begin position="14"/>
        <end position="25"/>
    </location>
</feature>
<sequence>SFWMETTPSPDVEMTINIPPTMTTTSQQQGKGTPHRRTPPKKQKRTTPLVLSKSGNTGRETSEIWDYFSKFIAK</sequence>
<feature type="non-terminal residue" evidence="2">
    <location>
        <position position="74"/>
    </location>
</feature>
<reference evidence="2" key="1">
    <citation type="submission" date="2016-11" db="EMBL/GenBank/DDBJ databases">
        <title>The genome of Nicotiana attenuata.</title>
        <authorList>
            <person name="Xu S."/>
            <person name="Brockmoeller T."/>
            <person name="Gaquerel E."/>
            <person name="Navarro A."/>
            <person name="Kuhl H."/>
            <person name="Gase K."/>
            <person name="Ling Z."/>
            <person name="Zhou W."/>
            <person name="Kreitzer C."/>
            <person name="Stanke M."/>
            <person name="Tang H."/>
            <person name="Lyons E."/>
            <person name="Pandey P."/>
            <person name="Pandey S.P."/>
            <person name="Timmermann B."/>
            <person name="Baldwin I.T."/>
        </authorList>
    </citation>
    <scope>NUCLEOTIDE SEQUENCE [LARGE SCALE GENOMIC DNA]</scope>
    <source>
        <strain evidence="2">UT</strain>
    </source>
</reference>
<feature type="non-terminal residue" evidence="2">
    <location>
        <position position="1"/>
    </location>
</feature>
<feature type="compositionally biased region" description="Basic residues" evidence="1">
    <location>
        <begin position="33"/>
        <end position="45"/>
    </location>
</feature>
<dbReference type="EMBL" id="MJEQ01000380">
    <property type="protein sequence ID" value="OIT36867.1"/>
    <property type="molecule type" value="Genomic_DNA"/>
</dbReference>
<dbReference type="Gramene" id="OIT36867">
    <property type="protein sequence ID" value="OIT36867"/>
    <property type="gene ID" value="A4A49_64418"/>
</dbReference>
<comment type="caution">
    <text evidence="2">The sequence shown here is derived from an EMBL/GenBank/DDBJ whole genome shotgun (WGS) entry which is preliminary data.</text>
</comment>
<evidence type="ECO:0000256" key="1">
    <source>
        <dbReference type="SAM" id="MobiDB-lite"/>
    </source>
</evidence>
<organism evidence="2 3">
    <name type="scientific">Nicotiana attenuata</name>
    <name type="common">Coyote tobacco</name>
    <dbReference type="NCBI Taxonomy" id="49451"/>
    <lineage>
        <taxon>Eukaryota</taxon>
        <taxon>Viridiplantae</taxon>
        <taxon>Streptophyta</taxon>
        <taxon>Embryophyta</taxon>
        <taxon>Tracheophyta</taxon>
        <taxon>Spermatophyta</taxon>
        <taxon>Magnoliopsida</taxon>
        <taxon>eudicotyledons</taxon>
        <taxon>Gunneridae</taxon>
        <taxon>Pentapetalae</taxon>
        <taxon>asterids</taxon>
        <taxon>lamiids</taxon>
        <taxon>Solanales</taxon>
        <taxon>Solanaceae</taxon>
        <taxon>Nicotianoideae</taxon>
        <taxon>Nicotianeae</taxon>
        <taxon>Nicotiana</taxon>
    </lineage>
</organism>
<dbReference type="AlphaFoldDB" id="A0A314L6Z4"/>
<keyword evidence="3" id="KW-1185">Reference proteome</keyword>
<accession>A0A314L6Z4</accession>
<protein>
    <submittedName>
        <fullName evidence="2">Uncharacterized protein</fullName>
    </submittedName>
</protein>
<feature type="region of interest" description="Disordered" evidence="1">
    <location>
        <begin position="1"/>
        <end position="57"/>
    </location>
</feature>
<dbReference type="Proteomes" id="UP000187609">
    <property type="component" value="Unassembled WGS sequence"/>
</dbReference>
<gene>
    <name evidence="2" type="ORF">A4A49_64418</name>
</gene>
<name>A0A314L6Z4_NICAT</name>
<evidence type="ECO:0000313" key="2">
    <source>
        <dbReference type="EMBL" id="OIT36867.1"/>
    </source>
</evidence>
<evidence type="ECO:0000313" key="3">
    <source>
        <dbReference type="Proteomes" id="UP000187609"/>
    </source>
</evidence>